<dbReference type="InterPro" id="IPR011335">
    <property type="entry name" value="Restrct_endonuc-II-like"/>
</dbReference>
<organism evidence="2 3">
    <name type="scientific">Caldanaerobius fijiensis DSM 17918</name>
    <dbReference type="NCBI Taxonomy" id="1121256"/>
    <lineage>
        <taxon>Bacteria</taxon>
        <taxon>Bacillati</taxon>
        <taxon>Bacillota</taxon>
        <taxon>Clostridia</taxon>
        <taxon>Thermoanaerobacterales</taxon>
        <taxon>Thermoanaerobacteraceae</taxon>
        <taxon>Caldanaerobius</taxon>
    </lineage>
</organism>
<protein>
    <submittedName>
        <fullName evidence="2">Putative restriction endonuclease</fullName>
    </submittedName>
</protein>
<dbReference type="EMBL" id="FQVH01000017">
    <property type="protein sequence ID" value="SHF28694.1"/>
    <property type="molecule type" value="Genomic_DNA"/>
</dbReference>
<dbReference type="AlphaFoldDB" id="A0A1M5AEV5"/>
<keyword evidence="2" id="KW-0255">Endonuclease</keyword>
<dbReference type="PANTHER" id="PTHR34107:SF4">
    <property type="entry name" value="SLL1222 PROTEIN"/>
    <property type="match status" value="1"/>
</dbReference>
<dbReference type="SUPFAM" id="SSF52980">
    <property type="entry name" value="Restriction endonuclease-like"/>
    <property type="match status" value="1"/>
</dbReference>
<dbReference type="GO" id="GO:0004519">
    <property type="term" value="F:endonuclease activity"/>
    <property type="evidence" value="ECO:0007669"/>
    <property type="project" value="UniProtKB-KW"/>
</dbReference>
<dbReference type="InterPro" id="IPR012296">
    <property type="entry name" value="Nuclease_put_TT1808"/>
</dbReference>
<dbReference type="Gene3D" id="3.90.1570.10">
    <property type="entry name" value="tt1808, chain A"/>
    <property type="match status" value="1"/>
</dbReference>
<dbReference type="PANTHER" id="PTHR34107">
    <property type="entry name" value="SLL0198 PROTEIN-RELATED"/>
    <property type="match status" value="1"/>
</dbReference>
<dbReference type="CDD" id="cd06260">
    <property type="entry name" value="DUF820-like"/>
    <property type="match status" value="1"/>
</dbReference>
<evidence type="ECO:0000313" key="2">
    <source>
        <dbReference type="EMBL" id="SHF28694.1"/>
    </source>
</evidence>
<proteinExistence type="predicted"/>
<evidence type="ECO:0000313" key="3">
    <source>
        <dbReference type="Proteomes" id="UP000184088"/>
    </source>
</evidence>
<keyword evidence="3" id="KW-1185">Reference proteome</keyword>
<dbReference type="Proteomes" id="UP000184088">
    <property type="component" value="Unassembled WGS sequence"/>
</dbReference>
<dbReference type="STRING" id="1121256.SAMN02746089_01620"/>
<feature type="domain" description="Putative restriction endonuclease" evidence="1">
    <location>
        <begin position="24"/>
        <end position="122"/>
    </location>
</feature>
<name>A0A1M5AEV5_9THEO</name>
<dbReference type="InterPro" id="IPR008538">
    <property type="entry name" value="Uma2"/>
</dbReference>
<sequence>MFPAPFDLRLPEKDEEDEDVVNVLQPDIVVVCDSSRLRGTGFYGVPELIIEIVSPSSIKMDKLIKFNLYEKAGVKEYWIVEPEGKLVSVFTLGDNGWYGRPELYSEDDSIKVSIFPDLTINLKSVFSF</sequence>
<reference evidence="2 3" key="1">
    <citation type="submission" date="2016-11" db="EMBL/GenBank/DDBJ databases">
        <authorList>
            <person name="Jaros S."/>
            <person name="Januszkiewicz K."/>
            <person name="Wedrychowicz H."/>
        </authorList>
    </citation>
    <scope>NUCLEOTIDE SEQUENCE [LARGE SCALE GENOMIC DNA]</scope>
    <source>
        <strain evidence="2 3">DSM 17918</strain>
    </source>
</reference>
<gene>
    <name evidence="2" type="ORF">SAMN02746089_01620</name>
</gene>
<dbReference type="Pfam" id="PF05685">
    <property type="entry name" value="Uma2"/>
    <property type="match status" value="1"/>
</dbReference>
<keyword evidence="2" id="KW-0378">Hydrolase</keyword>
<evidence type="ECO:0000259" key="1">
    <source>
        <dbReference type="Pfam" id="PF05685"/>
    </source>
</evidence>
<keyword evidence="2" id="KW-0540">Nuclease</keyword>
<accession>A0A1M5AEV5</accession>